<protein>
    <submittedName>
        <fullName evidence="2">Uncharacterized protein</fullName>
    </submittedName>
</protein>
<sequence>MDVTEFAFGIILTIIGVVAAEYCIHYFKGKKVIHTLINSIGYEVCENLAILEDNLKKLQERKKEGYIPFTTISYYNFKQSMSDELIKKLGNEAIISLFIGYIYCINFNNNLHLIPSSKNIHSIHSARKECIQKIKTNFDKFQE</sequence>
<keyword evidence="1" id="KW-0812">Transmembrane</keyword>
<accession>X0WRS0</accession>
<gene>
    <name evidence="2" type="ORF">S01H1_50151</name>
</gene>
<keyword evidence="1" id="KW-1133">Transmembrane helix</keyword>
<name>X0WRS0_9ZZZZ</name>
<dbReference type="AlphaFoldDB" id="X0WRS0"/>
<dbReference type="EMBL" id="BARS01032299">
    <property type="protein sequence ID" value="GAG27233.1"/>
    <property type="molecule type" value="Genomic_DNA"/>
</dbReference>
<evidence type="ECO:0000313" key="2">
    <source>
        <dbReference type="EMBL" id="GAG27233.1"/>
    </source>
</evidence>
<feature type="transmembrane region" description="Helical" evidence="1">
    <location>
        <begin position="6"/>
        <end position="24"/>
    </location>
</feature>
<reference evidence="2" key="1">
    <citation type="journal article" date="2014" name="Front. Microbiol.">
        <title>High frequency of phylogenetically diverse reductive dehalogenase-homologous genes in deep subseafloor sedimentary metagenomes.</title>
        <authorList>
            <person name="Kawai M."/>
            <person name="Futagami T."/>
            <person name="Toyoda A."/>
            <person name="Takaki Y."/>
            <person name="Nishi S."/>
            <person name="Hori S."/>
            <person name="Arai W."/>
            <person name="Tsubouchi T."/>
            <person name="Morono Y."/>
            <person name="Uchiyama I."/>
            <person name="Ito T."/>
            <person name="Fujiyama A."/>
            <person name="Inagaki F."/>
            <person name="Takami H."/>
        </authorList>
    </citation>
    <scope>NUCLEOTIDE SEQUENCE</scope>
    <source>
        <strain evidence="2">Expedition CK06-06</strain>
    </source>
</reference>
<organism evidence="2">
    <name type="scientific">marine sediment metagenome</name>
    <dbReference type="NCBI Taxonomy" id="412755"/>
    <lineage>
        <taxon>unclassified sequences</taxon>
        <taxon>metagenomes</taxon>
        <taxon>ecological metagenomes</taxon>
    </lineage>
</organism>
<keyword evidence="1" id="KW-0472">Membrane</keyword>
<comment type="caution">
    <text evidence="2">The sequence shown here is derived from an EMBL/GenBank/DDBJ whole genome shotgun (WGS) entry which is preliminary data.</text>
</comment>
<feature type="non-terminal residue" evidence="2">
    <location>
        <position position="143"/>
    </location>
</feature>
<evidence type="ECO:0000256" key="1">
    <source>
        <dbReference type="SAM" id="Phobius"/>
    </source>
</evidence>
<proteinExistence type="predicted"/>